<protein>
    <submittedName>
        <fullName evidence="2">Uncharacterized protein</fullName>
    </submittedName>
</protein>
<evidence type="ECO:0000313" key="3">
    <source>
        <dbReference type="Proteomes" id="UP000002139"/>
    </source>
</evidence>
<dbReference type="STRING" id="448385.sce3983"/>
<dbReference type="AlphaFoldDB" id="A9EQI1"/>
<keyword evidence="3" id="KW-1185">Reference proteome</keyword>
<evidence type="ECO:0000313" key="2">
    <source>
        <dbReference type="EMBL" id="CAN94143.1"/>
    </source>
</evidence>
<organism evidence="2 3">
    <name type="scientific">Sorangium cellulosum (strain So ce56)</name>
    <name type="common">Polyangium cellulosum (strain So ce56)</name>
    <dbReference type="NCBI Taxonomy" id="448385"/>
    <lineage>
        <taxon>Bacteria</taxon>
        <taxon>Pseudomonadati</taxon>
        <taxon>Myxococcota</taxon>
        <taxon>Polyangia</taxon>
        <taxon>Polyangiales</taxon>
        <taxon>Polyangiaceae</taxon>
        <taxon>Sorangium</taxon>
    </lineage>
</organism>
<name>A9EQI1_SORC5</name>
<gene>
    <name evidence="2" type="ordered locus">sce3983</name>
</gene>
<dbReference type="EMBL" id="AM746676">
    <property type="protein sequence ID" value="CAN94143.1"/>
    <property type="molecule type" value="Genomic_DNA"/>
</dbReference>
<dbReference type="HOGENOM" id="CLU_808675_0_0_7"/>
<reference evidence="2 3" key="1">
    <citation type="journal article" date="2007" name="Nat. Biotechnol.">
        <title>Complete genome sequence of the myxobacterium Sorangium cellulosum.</title>
        <authorList>
            <person name="Schneiker S."/>
            <person name="Perlova O."/>
            <person name="Kaiser O."/>
            <person name="Gerth K."/>
            <person name="Alici A."/>
            <person name="Altmeyer M.O."/>
            <person name="Bartels D."/>
            <person name="Bekel T."/>
            <person name="Beyer S."/>
            <person name="Bode E."/>
            <person name="Bode H.B."/>
            <person name="Bolten C.J."/>
            <person name="Choudhuri J.V."/>
            <person name="Doss S."/>
            <person name="Elnakady Y.A."/>
            <person name="Frank B."/>
            <person name="Gaigalat L."/>
            <person name="Goesmann A."/>
            <person name="Groeger C."/>
            <person name="Gross F."/>
            <person name="Jelsbak L."/>
            <person name="Jelsbak L."/>
            <person name="Kalinowski J."/>
            <person name="Kegler C."/>
            <person name="Knauber T."/>
            <person name="Konietzny S."/>
            <person name="Kopp M."/>
            <person name="Krause L."/>
            <person name="Krug D."/>
            <person name="Linke B."/>
            <person name="Mahmud T."/>
            <person name="Martinez-Arias R."/>
            <person name="McHardy A.C."/>
            <person name="Merai M."/>
            <person name="Meyer F."/>
            <person name="Mormann S."/>
            <person name="Munoz-Dorado J."/>
            <person name="Perez J."/>
            <person name="Pradella S."/>
            <person name="Rachid S."/>
            <person name="Raddatz G."/>
            <person name="Rosenau F."/>
            <person name="Rueckert C."/>
            <person name="Sasse F."/>
            <person name="Scharfe M."/>
            <person name="Schuster S.C."/>
            <person name="Suen G."/>
            <person name="Treuner-Lange A."/>
            <person name="Velicer G.J."/>
            <person name="Vorholter F.-J."/>
            <person name="Weissman K.J."/>
            <person name="Welch R.D."/>
            <person name="Wenzel S.C."/>
            <person name="Whitworth D.E."/>
            <person name="Wilhelm S."/>
            <person name="Wittmann C."/>
            <person name="Bloecker H."/>
            <person name="Puehler A."/>
            <person name="Mueller R."/>
        </authorList>
    </citation>
    <scope>NUCLEOTIDE SEQUENCE [LARGE SCALE GENOMIC DNA]</scope>
    <source>
        <strain evidence="3">So ce56</strain>
    </source>
</reference>
<sequence>MGERWSVRRWLWEALRGHAVEPSRPAPSRVSPSCYRTPAPHGEPRRDGSLPHAAGDVITSDTPLTALMLGSQERRWKTSELDTVRIDPPGLFDSWSILGVSQWFWQYQRRNLILFERGERRYIYVPARRALAWAVADGVVPPGALEERARERAEHTGRQCPVERTRLDHLRGCALDSAPFGAGWAALVQRVRGEAPPQPGDIDLATLVHRDLWRAADAARLEFLAGAFGVLDILAVFNGLGSHEFTLPRVLFGGEAEQLIEERLGGRTPGHVRDELQRGAAGARWSDGPRRLTAVVDRRHALDGCVGGHEAELALVRLELSTSGWVYERKVLWADAEEGEPMS</sequence>
<feature type="region of interest" description="Disordered" evidence="1">
    <location>
        <begin position="21"/>
        <end position="54"/>
    </location>
</feature>
<dbReference type="KEGG" id="scl:sce3983"/>
<feature type="compositionally biased region" description="Low complexity" evidence="1">
    <location>
        <begin position="22"/>
        <end position="33"/>
    </location>
</feature>
<dbReference type="Proteomes" id="UP000002139">
    <property type="component" value="Chromosome"/>
</dbReference>
<accession>A9EQI1</accession>
<evidence type="ECO:0000256" key="1">
    <source>
        <dbReference type="SAM" id="MobiDB-lite"/>
    </source>
</evidence>
<proteinExistence type="predicted"/>